<dbReference type="AlphaFoldDB" id="A0AAD9CXV8"/>
<dbReference type="Gene3D" id="3.40.50.300">
    <property type="entry name" value="P-loop containing nucleotide triphosphate hydrolases"/>
    <property type="match status" value="1"/>
</dbReference>
<evidence type="ECO:0000313" key="5">
    <source>
        <dbReference type="Proteomes" id="UP001182556"/>
    </source>
</evidence>
<gene>
    <name evidence="4" type="ORF">DB88DRAFT_489102</name>
</gene>
<dbReference type="Pfam" id="PF13191">
    <property type="entry name" value="AAA_16"/>
    <property type="match status" value="1"/>
</dbReference>
<feature type="compositionally biased region" description="Acidic residues" evidence="1">
    <location>
        <begin position="554"/>
        <end position="568"/>
    </location>
</feature>
<dbReference type="Proteomes" id="UP001182556">
    <property type="component" value="Unassembled WGS sequence"/>
</dbReference>
<dbReference type="PANTHER" id="PTHR36168">
    <property type="entry name" value="CHROMOSOME 1, WHOLE GENOME SHOTGUN SEQUENCE"/>
    <property type="match status" value="1"/>
</dbReference>
<reference evidence="4" key="1">
    <citation type="submission" date="2023-02" db="EMBL/GenBank/DDBJ databases">
        <title>Identification and recombinant expression of a fungal hydrolase from Papiliotrema laurentii that hydrolyzes apple cutin and clears colloidal polyester polyurethane.</title>
        <authorList>
            <consortium name="DOE Joint Genome Institute"/>
            <person name="Roman V.A."/>
            <person name="Bojanowski C."/>
            <person name="Crable B.R."/>
            <person name="Wagner D.N."/>
            <person name="Hung C.S."/>
            <person name="Nadeau L.J."/>
            <person name="Schratz L."/>
            <person name="Haridas S."/>
            <person name="Pangilinan J."/>
            <person name="Lipzen A."/>
            <person name="Na H."/>
            <person name="Yan M."/>
            <person name="Ng V."/>
            <person name="Grigoriev I.V."/>
            <person name="Spatafora J.W."/>
            <person name="Barlow D."/>
            <person name="Biffinger J."/>
            <person name="Kelley-Loughnane N."/>
            <person name="Varaljay V.A."/>
            <person name="Crookes-Goodson W.J."/>
        </authorList>
    </citation>
    <scope>NUCLEOTIDE SEQUENCE</scope>
    <source>
        <strain evidence="4">5307AH</strain>
    </source>
</reference>
<evidence type="ECO:0000313" key="4">
    <source>
        <dbReference type="EMBL" id="KAK1924106.1"/>
    </source>
</evidence>
<evidence type="ECO:0000259" key="3">
    <source>
        <dbReference type="Pfam" id="PF24913"/>
    </source>
</evidence>
<feature type="domain" description="AAA protein C-terminal winged helix" evidence="3">
    <location>
        <begin position="397"/>
        <end position="515"/>
    </location>
</feature>
<dbReference type="InterPro" id="IPR041664">
    <property type="entry name" value="AAA_16"/>
</dbReference>
<dbReference type="PANTHER" id="PTHR36168:SF1">
    <property type="entry name" value="ORC1-LIKE AAA ATPASE DOMAIN-CONTAINING PROTEIN"/>
    <property type="match status" value="1"/>
</dbReference>
<dbReference type="InterPro" id="IPR056808">
    <property type="entry name" value="HTH_AAA"/>
</dbReference>
<evidence type="ECO:0000259" key="2">
    <source>
        <dbReference type="Pfam" id="PF13191"/>
    </source>
</evidence>
<feature type="region of interest" description="Disordered" evidence="1">
    <location>
        <begin position="552"/>
        <end position="576"/>
    </location>
</feature>
<feature type="region of interest" description="Disordered" evidence="1">
    <location>
        <begin position="32"/>
        <end position="65"/>
    </location>
</feature>
<proteinExistence type="predicted"/>
<feature type="domain" description="Orc1-like AAA ATPase" evidence="2">
    <location>
        <begin position="149"/>
        <end position="280"/>
    </location>
</feature>
<dbReference type="Pfam" id="PF24913">
    <property type="entry name" value="WHD_AAA_fung"/>
    <property type="match status" value="1"/>
</dbReference>
<organism evidence="4 5">
    <name type="scientific">Papiliotrema laurentii</name>
    <name type="common">Cryptococcus laurentii</name>
    <dbReference type="NCBI Taxonomy" id="5418"/>
    <lineage>
        <taxon>Eukaryota</taxon>
        <taxon>Fungi</taxon>
        <taxon>Dikarya</taxon>
        <taxon>Basidiomycota</taxon>
        <taxon>Agaricomycotina</taxon>
        <taxon>Tremellomycetes</taxon>
        <taxon>Tremellales</taxon>
        <taxon>Rhynchogastremaceae</taxon>
        <taxon>Papiliotrema</taxon>
    </lineage>
</organism>
<evidence type="ECO:0008006" key="6">
    <source>
        <dbReference type="Google" id="ProtNLM"/>
    </source>
</evidence>
<comment type="caution">
    <text evidence="4">The sequence shown here is derived from an EMBL/GenBank/DDBJ whole genome shotgun (WGS) entry which is preliminary data.</text>
</comment>
<accession>A0AAD9CXV8</accession>
<keyword evidence="5" id="KW-1185">Reference proteome</keyword>
<protein>
    <recommendedName>
        <fullName evidence="6">AAA+ ATPase domain-containing protein</fullName>
    </recommendedName>
</protein>
<feature type="compositionally biased region" description="Pro residues" evidence="1">
    <location>
        <begin position="43"/>
        <end position="54"/>
    </location>
</feature>
<dbReference type="InterPro" id="IPR027417">
    <property type="entry name" value="P-loop_NTPase"/>
</dbReference>
<dbReference type="EMBL" id="JAODAN010000005">
    <property type="protein sequence ID" value="KAK1924106.1"/>
    <property type="molecule type" value="Genomic_DNA"/>
</dbReference>
<sequence length="576" mass="64811">MSTARLGLLLSRRVASRRVAYHPVCPPTRLISTSPRNLDVPSWPSPPVPQPPVGPSDDLNPRQSAKSKAEETFWHAWTTSASFQAALTTVVGLGMVFGAGIGYLEWYKQHVLHRIERAFAPGYDPALELHAEEATKVERKEQPFIDSVVRGEHAGSYFLVIGPNGSGKGTMVLNAMRKIHADGSAVCEGHPDLEVFRLRLGKALDFDYFEDWQGSLFSRADPRSAGPALDIERALNKLEKVALRYRRKNGRPLVLAFNDVHLFPNNDEGHAVLHQLQQRAEAWAEGGICTMIFSTDDFWCLDMMKKNSSRMRVVSVYDLSANETVSALKHLRFHWLKSRNPLLSPDQIHVEDESILRRVFDLIGGRMSHLTRVVRADDMLEEAELMVEGERNWLLAKIGLIPEHDDDVMDEQKWSSCSWLLLRHLAKMAPTVPEEGYLEEGAEYMPAVSYADARRIMTRTDFLDPLDAFQIIAIDLHHRVRIDSTLLLRAAQRAVSEEGFDDMLDQTRDRVDEIEGLHRQSELTVKEPFRVVMDKNNGKTILDVIGLGGSFVPAEEDEEKESGEEGEDAPPAGRVV</sequence>
<dbReference type="SUPFAM" id="SSF52540">
    <property type="entry name" value="P-loop containing nucleoside triphosphate hydrolases"/>
    <property type="match status" value="1"/>
</dbReference>
<evidence type="ECO:0000256" key="1">
    <source>
        <dbReference type="SAM" id="MobiDB-lite"/>
    </source>
</evidence>
<name>A0AAD9CXV8_PAPLA</name>